<evidence type="ECO:0000313" key="3">
    <source>
        <dbReference type="Proteomes" id="UP000231139"/>
    </source>
</evidence>
<organism evidence="2 3">
    <name type="scientific">Candidatus Nealsonbacteria bacterium CG11_big_fil_rev_8_21_14_0_20_35_11</name>
    <dbReference type="NCBI Taxonomy" id="1974713"/>
    <lineage>
        <taxon>Bacteria</taxon>
        <taxon>Candidatus Nealsoniibacteriota</taxon>
    </lineage>
</organism>
<dbReference type="PANTHER" id="PTHR43591">
    <property type="entry name" value="METHYLTRANSFERASE"/>
    <property type="match status" value="1"/>
</dbReference>
<reference evidence="2 3" key="1">
    <citation type="submission" date="2017-09" db="EMBL/GenBank/DDBJ databases">
        <title>Depth-based differentiation of microbial function through sediment-hosted aquifers and enrichment of novel symbionts in the deep terrestrial subsurface.</title>
        <authorList>
            <person name="Probst A.J."/>
            <person name="Ladd B."/>
            <person name="Jarett J.K."/>
            <person name="Geller-Mcgrath D.E."/>
            <person name="Sieber C.M."/>
            <person name="Emerson J.B."/>
            <person name="Anantharaman K."/>
            <person name="Thomas B.C."/>
            <person name="Malmstrom R."/>
            <person name="Stieglmeier M."/>
            <person name="Klingl A."/>
            <person name="Woyke T."/>
            <person name="Ryan C.M."/>
            <person name="Banfield J.F."/>
        </authorList>
    </citation>
    <scope>NUCLEOTIDE SEQUENCE [LARGE SCALE GENOMIC DNA]</scope>
    <source>
        <strain evidence="2">CG11_big_fil_rev_8_21_14_0_20_35_11</strain>
    </source>
</reference>
<evidence type="ECO:0000259" key="1">
    <source>
        <dbReference type="Pfam" id="PF13649"/>
    </source>
</evidence>
<evidence type="ECO:0000313" key="2">
    <source>
        <dbReference type="EMBL" id="PIR02839.1"/>
    </source>
</evidence>
<dbReference type="EMBL" id="PCWK01000004">
    <property type="protein sequence ID" value="PIR02839.1"/>
    <property type="molecule type" value="Genomic_DNA"/>
</dbReference>
<dbReference type="PANTHER" id="PTHR43591:SF24">
    <property type="entry name" value="2-METHOXY-6-POLYPRENYL-1,4-BENZOQUINOL METHYLASE, MITOCHONDRIAL"/>
    <property type="match status" value="1"/>
</dbReference>
<dbReference type="Gene3D" id="3.40.50.150">
    <property type="entry name" value="Vaccinia Virus protein VP39"/>
    <property type="match status" value="1"/>
</dbReference>
<comment type="caution">
    <text evidence="2">The sequence shown here is derived from an EMBL/GenBank/DDBJ whole genome shotgun (WGS) entry which is preliminary data.</text>
</comment>
<name>A0A2H0N1R3_9BACT</name>
<dbReference type="InterPro" id="IPR041698">
    <property type="entry name" value="Methyltransf_25"/>
</dbReference>
<dbReference type="CDD" id="cd02440">
    <property type="entry name" value="AdoMet_MTases"/>
    <property type="match status" value="1"/>
</dbReference>
<dbReference type="Pfam" id="PF13649">
    <property type="entry name" value="Methyltransf_25"/>
    <property type="match status" value="1"/>
</dbReference>
<proteinExistence type="predicted"/>
<dbReference type="GO" id="GO:0008168">
    <property type="term" value="F:methyltransferase activity"/>
    <property type="evidence" value="ECO:0007669"/>
    <property type="project" value="TreeGrafter"/>
</dbReference>
<dbReference type="SUPFAM" id="SSF53335">
    <property type="entry name" value="S-adenosyl-L-methionine-dependent methyltransferases"/>
    <property type="match status" value="1"/>
</dbReference>
<accession>A0A2H0N1R3</accession>
<dbReference type="AlphaFoldDB" id="A0A2H0N1R3"/>
<dbReference type="InterPro" id="IPR029063">
    <property type="entry name" value="SAM-dependent_MTases_sf"/>
</dbReference>
<feature type="domain" description="Methyltransferase" evidence="1">
    <location>
        <begin position="33"/>
        <end position="128"/>
    </location>
</feature>
<protein>
    <recommendedName>
        <fullName evidence="1">Methyltransferase domain-containing protein</fullName>
    </recommendedName>
</protein>
<gene>
    <name evidence="2" type="ORF">COV62_00190</name>
</gene>
<sequence>MWFLNYSNVIDPVLKEIRIRAIKFARIKAGDKVLDVCCGTGDQAFHYAKAGAIAYGIDLDTGMIRVAEKNKKKLGINNVFFQIADAQNLPFKDNFFDFISISFALHEKERRVRDRVVSEMKRVVKKEGSLIFIDFRVPLPKGPYSFFVKTIEYLAGTNHYKYFKDYFEQGGLGEILKQNQLRIEKREHTKNGIFETIKARN</sequence>
<dbReference type="Proteomes" id="UP000231139">
    <property type="component" value="Unassembled WGS sequence"/>
</dbReference>